<dbReference type="Gene3D" id="3.40.50.300">
    <property type="entry name" value="P-loop containing nucleotide triphosphate hydrolases"/>
    <property type="match status" value="2"/>
</dbReference>
<evidence type="ECO:0000256" key="5">
    <source>
        <dbReference type="ARBA" id="ARBA00022806"/>
    </source>
</evidence>
<name>J0XSG4_9BACT</name>
<dbReference type="InterPro" id="IPR032284">
    <property type="entry name" value="RecQ_Zn-bd"/>
</dbReference>
<dbReference type="HOGENOM" id="CLU_001103_9_7_10"/>
<dbReference type="GO" id="GO:0043138">
    <property type="term" value="F:3'-5' DNA helicase activity"/>
    <property type="evidence" value="ECO:0007669"/>
    <property type="project" value="UniProtKB-EC"/>
</dbReference>
<evidence type="ECO:0000256" key="1">
    <source>
        <dbReference type="ARBA" id="ARBA00005446"/>
    </source>
</evidence>
<organism evidence="15 16">
    <name type="scientific">Saprospira grandis DSM 2844</name>
    <dbReference type="NCBI Taxonomy" id="694433"/>
    <lineage>
        <taxon>Bacteria</taxon>
        <taxon>Pseudomonadati</taxon>
        <taxon>Bacteroidota</taxon>
        <taxon>Saprospiria</taxon>
        <taxon>Saprospirales</taxon>
        <taxon>Saprospiraceae</taxon>
        <taxon>Saprospira</taxon>
    </lineage>
</organism>
<evidence type="ECO:0000256" key="2">
    <source>
        <dbReference type="ARBA" id="ARBA00022723"/>
    </source>
</evidence>
<dbReference type="SMART" id="SM00490">
    <property type="entry name" value="HELICc"/>
    <property type="match status" value="1"/>
</dbReference>
<keyword evidence="2" id="KW-0479">Metal-binding</keyword>
<comment type="catalytic activity">
    <reaction evidence="9">
        <text>Couples ATP hydrolysis with the unwinding of duplex DNA by translocating in the 3'-5' direction.</text>
        <dbReference type="EC" id="5.6.2.4"/>
    </reaction>
</comment>
<dbReference type="GO" id="GO:0009378">
    <property type="term" value="F:four-way junction helicase activity"/>
    <property type="evidence" value="ECO:0007669"/>
    <property type="project" value="TreeGrafter"/>
</dbReference>
<keyword evidence="3" id="KW-0547">Nucleotide-binding</keyword>
<keyword evidence="8" id="KW-0413">Isomerase</keyword>
<evidence type="ECO:0000256" key="7">
    <source>
        <dbReference type="ARBA" id="ARBA00023125"/>
    </source>
</evidence>
<evidence type="ECO:0000313" key="15">
    <source>
        <dbReference type="EMBL" id="EJF51856.1"/>
    </source>
</evidence>
<dbReference type="Proteomes" id="UP000005113">
    <property type="component" value="Unassembled WGS sequence"/>
</dbReference>
<dbReference type="GO" id="GO:0005524">
    <property type="term" value="F:ATP binding"/>
    <property type="evidence" value="ECO:0007669"/>
    <property type="project" value="UniProtKB-KW"/>
</dbReference>
<feature type="domain" description="Helicase ATP-binding" evidence="13">
    <location>
        <begin position="26"/>
        <end position="194"/>
    </location>
</feature>
<evidence type="ECO:0000256" key="9">
    <source>
        <dbReference type="ARBA" id="ARBA00034617"/>
    </source>
</evidence>
<dbReference type="GO" id="GO:0003677">
    <property type="term" value="F:DNA binding"/>
    <property type="evidence" value="ECO:0007669"/>
    <property type="project" value="UniProtKB-KW"/>
</dbReference>
<dbReference type="Pfam" id="PF00271">
    <property type="entry name" value="Helicase_C"/>
    <property type="match status" value="1"/>
</dbReference>
<evidence type="ECO:0000313" key="16">
    <source>
        <dbReference type="Proteomes" id="UP000005113"/>
    </source>
</evidence>
<dbReference type="PANTHER" id="PTHR13710">
    <property type="entry name" value="DNA HELICASE RECQ FAMILY MEMBER"/>
    <property type="match status" value="1"/>
</dbReference>
<dbReference type="PROSITE" id="PS51192">
    <property type="entry name" value="HELICASE_ATP_BIND_1"/>
    <property type="match status" value="1"/>
</dbReference>
<dbReference type="FunFam" id="3.40.50.300:FF:001389">
    <property type="entry name" value="ATP-dependent DNA helicase RecQ"/>
    <property type="match status" value="1"/>
</dbReference>
<dbReference type="CDD" id="cd17920">
    <property type="entry name" value="DEXHc_RecQ"/>
    <property type="match status" value="1"/>
</dbReference>
<dbReference type="GO" id="GO:0005737">
    <property type="term" value="C:cytoplasm"/>
    <property type="evidence" value="ECO:0007669"/>
    <property type="project" value="TreeGrafter"/>
</dbReference>
<dbReference type="GO" id="GO:0046872">
    <property type="term" value="F:metal ion binding"/>
    <property type="evidence" value="ECO:0007669"/>
    <property type="project" value="UniProtKB-KW"/>
</dbReference>
<keyword evidence="7" id="KW-0238">DNA-binding</keyword>
<keyword evidence="6" id="KW-0067">ATP-binding</keyword>
<evidence type="ECO:0000259" key="13">
    <source>
        <dbReference type="PROSITE" id="PS51192"/>
    </source>
</evidence>
<dbReference type="GO" id="GO:0006310">
    <property type="term" value="P:DNA recombination"/>
    <property type="evidence" value="ECO:0007669"/>
    <property type="project" value="InterPro"/>
</dbReference>
<dbReference type="NCBIfam" id="TIGR00614">
    <property type="entry name" value="recQ_fam"/>
    <property type="match status" value="1"/>
</dbReference>
<dbReference type="EC" id="5.6.2.4" evidence="10"/>
<evidence type="ECO:0000256" key="12">
    <source>
        <dbReference type="ARBA" id="ARBA00044550"/>
    </source>
</evidence>
<dbReference type="GO" id="GO:0016787">
    <property type="term" value="F:hydrolase activity"/>
    <property type="evidence" value="ECO:0007669"/>
    <property type="project" value="UniProtKB-KW"/>
</dbReference>
<reference evidence="16" key="1">
    <citation type="journal article" date="2012" name="Stand. Genomic Sci.">
        <title>Permanent draft genome sequence of the gliding predator Saprospira grandis strain Sa g1 (= HR1).</title>
        <authorList>
            <person name="Mavromatis K."/>
            <person name="Chertkov O."/>
            <person name="Lapidus A."/>
            <person name="Nolan M."/>
            <person name="Lucas S."/>
            <person name="Tice H."/>
            <person name="Del Rio T.G."/>
            <person name="Cheng J.F."/>
            <person name="Han C."/>
            <person name="Tapia R."/>
            <person name="Bruce D."/>
            <person name="Goodwin L.A."/>
            <person name="Pitluck S."/>
            <person name="Huntemann M."/>
            <person name="Liolios K."/>
            <person name="Pagani I."/>
            <person name="Ivanova N."/>
            <person name="Mikhailova N."/>
            <person name="Pati A."/>
            <person name="Chen A."/>
            <person name="Palaniappan K."/>
            <person name="Land M."/>
            <person name="Brambilla E.M."/>
            <person name="Rohde M."/>
            <person name="Spring S."/>
            <person name="Goker M."/>
            <person name="Detter J.C."/>
            <person name="Bristow J."/>
            <person name="Eisen J.A."/>
            <person name="Markowitz V."/>
            <person name="Hugenholtz P."/>
            <person name="Kyrpides N.C."/>
            <person name="Klenk H.P."/>
            <person name="Woyke T."/>
        </authorList>
    </citation>
    <scope>NUCLEOTIDE SEQUENCE [LARGE SCALE GENOMIC DNA]</scope>
    <source>
        <strain evidence="16">DSM 2844</strain>
    </source>
</reference>
<evidence type="ECO:0000256" key="10">
    <source>
        <dbReference type="ARBA" id="ARBA00034808"/>
    </source>
</evidence>
<evidence type="ECO:0000256" key="4">
    <source>
        <dbReference type="ARBA" id="ARBA00022801"/>
    </source>
</evidence>
<keyword evidence="4" id="KW-0378">Hydrolase</keyword>
<dbReference type="GO" id="GO:0030894">
    <property type="term" value="C:replisome"/>
    <property type="evidence" value="ECO:0007669"/>
    <property type="project" value="TreeGrafter"/>
</dbReference>
<dbReference type="InterPro" id="IPR001650">
    <property type="entry name" value="Helicase_C-like"/>
</dbReference>
<accession>J0XSG4</accession>
<dbReference type="EMBL" id="JH719942">
    <property type="protein sequence ID" value="EJF51856.1"/>
    <property type="molecule type" value="Genomic_DNA"/>
</dbReference>
<dbReference type="InterPro" id="IPR036388">
    <property type="entry name" value="WH-like_DNA-bd_sf"/>
</dbReference>
<evidence type="ECO:0000259" key="14">
    <source>
        <dbReference type="PROSITE" id="PS51194"/>
    </source>
</evidence>
<dbReference type="Pfam" id="PF16124">
    <property type="entry name" value="RecQ_Zn_bind"/>
    <property type="match status" value="1"/>
</dbReference>
<evidence type="ECO:0000256" key="3">
    <source>
        <dbReference type="ARBA" id="ARBA00022741"/>
    </source>
</evidence>
<dbReference type="GO" id="GO:0043590">
    <property type="term" value="C:bacterial nucleoid"/>
    <property type="evidence" value="ECO:0007669"/>
    <property type="project" value="TreeGrafter"/>
</dbReference>
<evidence type="ECO:0000256" key="8">
    <source>
        <dbReference type="ARBA" id="ARBA00023235"/>
    </source>
</evidence>
<protein>
    <recommendedName>
        <fullName evidence="11">ATP-dependent DNA helicase RecQ</fullName>
        <ecNumber evidence="10">5.6.2.4</ecNumber>
    </recommendedName>
    <alternativeName>
        <fullName evidence="12">DNA 3'-5' helicase RecQ</fullName>
    </alternativeName>
</protein>
<dbReference type="InterPro" id="IPR027417">
    <property type="entry name" value="P-loop_NTPase"/>
</dbReference>
<dbReference type="SMART" id="SM00487">
    <property type="entry name" value="DEXDc"/>
    <property type="match status" value="1"/>
</dbReference>
<evidence type="ECO:0000256" key="11">
    <source>
        <dbReference type="ARBA" id="ARBA00044535"/>
    </source>
</evidence>
<proteinExistence type="inferred from homology"/>
<dbReference type="InterPro" id="IPR011545">
    <property type="entry name" value="DEAD/DEAH_box_helicase_dom"/>
</dbReference>
<comment type="similarity">
    <text evidence="1">Belongs to the helicase family. RecQ subfamily.</text>
</comment>
<dbReference type="InterPro" id="IPR014001">
    <property type="entry name" value="Helicase_ATP-bd"/>
</dbReference>
<feature type="domain" description="Helicase C-terminal" evidence="14">
    <location>
        <begin position="220"/>
        <end position="366"/>
    </location>
</feature>
<evidence type="ECO:0000256" key="6">
    <source>
        <dbReference type="ARBA" id="ARBA00022840"/>
    </source>
</evidence>
<keyword evidence="5 15" id="KW-0347">Helicase</keyword>
<dbReference type="GO" id="GO:0006281">
    <property type="term" value="P:DNA repair"/>
    <property type="evidence" value="ECO:0007669"/>
    <property type="project" value="TreeGrafter"/>
</dbReference>
<gene>
    <name evidence="15" type="ORF">SapgrDRAFT_0097</name>
</gene>
<dbReference type="PROSITE" id="PS51194">
    <property type="entry name" value="HELICASE_CTER"/>
    <property type="match status" value="1"/>
</dbReference>
<dbReference type="Gene3D" id="1.10.10.10">
    <property type="entry name" value="Winged helix-like DNA-binding domain superfamily/Winged helix DNA-binding domain"/>
    <property type="match status" value="1"/>
</dbReference>
<sequence>MSVAAREILKKYWGYSSFRPLQEDIVDAVLAGQDCLALLPTGGGKSVCFQVPALCLGGLCLVVSPLIALMKDQVEQLKRRGISAEAIYTGMRRSEIDRILELAVHGYISFLYVSPERLGTEMLQMRLDRLPIRLLAVDEAHCISQWGYDFRPAYLKIAEIRPALPKVPVIALTATATEQVVVDIQEKLAFREEAKAVFRKSFGRDNLAYVVLEEENKLAKLLDMLQKVPGTAVVYVLNRRACREIASYLQKNNISADYYHAGRSVEQRSQIQQLWITNEIRVIVATNAFGMGIDKPDVRLVVHLTLPDNLEAYFQEAGRAGRDGKKAYAVLLYNSTDKARLLQQYEQSYPSLDIVRQVYQALGSFFQLAIGGGEGQSFDFPLGGFCQQYKMNPILVLSALRILMQNEYLILSESLFFPASIQFRLNNRQVYDFALRYKPYERLVQFILRTYQGAFQQSVNIREEKIAKGTKSTISEVKKQLGQLQQAGLLYYHPQKEHPYIYYLQPRLSKRDLLFDGASYRFLKERQEKRMQAALAYAEEKRCRSQMLLAYFNELDVPACGQCDVCLGRYDSRPSPEEYKKMRSYMLAQLGKESLTVRALIGRFPSNLENKALAVLQQLLDNEELLEQANGQLKLN</sequence>
<dbReference type="SUPFAM" id="SSF52540">
    <property type="entry name" value="P-loop containing nucleoside triphosphate hydrolases"/>
    <property type="match status" value="1"/>
</dbReference>
<dbReference type="InterPro" id="IPR004589">
    <property type="entry name" value="DNA_helicase_ATP-dep_RecQ"/>
</dbReference>
<dbReference type="Pfam" id="PF00270">
    <property type="entry name" value="DEAD"/>
    <property type="match status" value="1"/>
</dbReference>
<dbReference type="PANTHER" id="PTHR13710:SF105">
    <property type="entry name" value="ATP-DEPENDENT DNA HELICASE Q1"/>
    <property type="match status" value="1"/>
</dbReference>
<dbReference type="AlphaFoldDB" id="J0XSG4"/>